<comment type="similarity">
    <text evidence="7">Belongs to the binding-protein-dependent transport system permease family.</text>
</comment>
<protein>
    <submittedName>
        <fullName evidence="9">Sugar ABC transporter permease</fullName>
    </submittedName>
</protein>
<dbReference type="Pfam" id="PF00528">
    <property type="entry name" value="BPD_transp_1"/>
    <property type="match status" value="1"/>
</dbReference>
<proteinExistence type="inferred from homology"/>
<dbReference type="Gene3D" id="1.10.3720.10">
    <property type="entry name" value="MetI-like"/>
    <property type="match status" value="1"/>
</dbReference>
<dbReference type="InterPro" id="IPR000515">
    <property type="entry name" value="MetI-like"/>
</dbReference>
<keyword evidence="6 7" id="KW-0472">Membrane</keyword>
<evidence type="ECO:0000256" key="1">
    <source>
        <dbReference type="ARBA" id="ARBA00004651"/>
    </source>
</evidence>
<evidence type="ECO:0000313" key="10">
    <source>
        <dbReference type="Proteomes" id="UP000321816"/>
    </source>
</evidence>
<feature type="transmembrane region" description="Helical" evidence="7">
    <location>
        <begin position="204"/>
        <end position="225"/>
    </location>
</feature>
<organism evidence="9 10">
    <name type="scientific">Alkalicoccus halolimnae</name>
    <dbReference type="NCBI Taxonomy" id="1667239"/>
    <lineage>
        <taxon>Bacteria</taxon>
        <taxon>Bacillati</taxon>
        <taxon>Bacillota</taxon>
        <taxon>Bacilli</taxon>
        <taxon>Bacillales</taxon>
        <taxon>Bacillaceae</taxon>
        <taxon>Alkalicoccus</taxon>
    </lineage>
</organism>
<keyword evidence="3" id="KW-1003">Cell membrane</keyword>
<sequence>MKKVLGDKKAIFIFIAPAFLIYLLILLVPIVWSIVYTFFSGSPLSGFEFTGISNYIQMFRDGEFYNSLWITIGFTVIVTSGQVLLGLLLALLYAFYIKKGSFIIRTLIFFPVVLPTVAIAQLFSKLFEIAPQLGLVNSLFDVLQLEAMIQPWLGQTSTAFWILCLMEIWKAMGFYAIILYTGLMDVPEDIIEAARMDGAHGLKLAQFIVVPLMKPILISAIIFSLNGTLKVFEQVVALTGGGPGNSTMTLSVLMYDNAFTYGNYGYGSTLAVFLLIISFIVSYVVYRYSWKDSTQ</sequence>
<keyword evidence="10" id="KW-1185">Reference proteome</keyword>
<dbReference type="AlphaFoldDB" id="A0A5C7FN10"/>
<dbReference type="OrthoDB" id="152280at2"/>
<dbReference type="PROSITE" id="PS50928">
    <property type="entry name" value="ABC_TM1"/>
    <property type="match status" value="1"/>
</dbReference>
<feature type="transmembrane region" description="Helical" evidence="7">
    <location>
        <begin position="102"/>
        <end position="123"/>
    </location>
</feature>
<dbReference type="PANTHER" id="PTHR30193:SF37">
    <property type="entry name" value="INNER MEMBRANE ABC TRANSPORTER PERMEASE PROTEIN YCJO"/>
    <property type="match status" value="1"/>
</dbReference>
<dbReference type="Proteomes" id="UP000321816">
    <property type="component" value="Chromosome"/>
</dbReference>
<feature type="transmembrane region" description="Helical" evidence="7">
    <location>
        <begin position="264"/>
        <end position="286"/>
    </location>
</feature>
<feature type="transmembrane region" description="Helical" evidence="7">
    <location>
        <begin position="68"/>
        <end position="95"/>
    </location>
</feature>
<dbReference type="GO" id="GO:0055085">
    <property type="term" value="P:transmembrane transport"/>
    <property type="evidence" value="ECO:0007669"/>
    <property type="project" value="InterPro"/>
</dbReference>
<feature type="transmembrane region" description="Helical" evidence="7">
    <location>
        <begin position="160"/>
        <end position="183"/>
    </location>
</feature>
<gene>
    <name evidence="9" type="ORF">FTX54_004375</name>
</gene>
<evidence type="ECO:0000259" key="8">
    <source>
        <dbReference type="PROSITE" id="PS50928"/>
    </source>
</evidence>
<evidence type="ECO:0000313" key="9">
    <source>
        <dbReference type="EMBL" id="WWD80800.1"/>
    </source>
</evidence>
<dbReference type="SUPFAM" id="SSF161098">
    <property type="entry name" value="MetI-like"/>
    <property type="match status" value="1"/>
</dbReference>
<accession>A0A5C7FN10</accession>
<dbReference type="RefSeq" id="WP_147803275.1">
    <property type="nucleotide sequence ID" value="NZ_CP144914.1"/>
</dbReference>
<dbReference type="PANTHER" id="PTHR30193">
    <property type="entry name" value="ABC TRANSPORTER PERMEASE PROTEIN"/>
    <property type="match status" value="1"/>
</dbReference>
<evidence type="ECO:0000256" key="3">
    <source>
        <dbReference type="ARBA" id="ARBA00022475"/>
    </source>
</evidence>
<dbReference type="GO" id="GO:0005886">
    <property type="term" value="C:plasma membrane"/>
    <property type="evidence" value="ECO:0007669"/>
    <property type="project" value="UniProtKB-SubCell"/>
</dbReference>
<evidence type="ECO:0000256" key="2">
    <source>
        <dbReference type="ARBA" id="ARBA00022448"/>
    </source>
</evidence>
<reference evidence="9 10" key="1">
    <citation type="submission" date="2024-01" db="EMBL/GenBank/DDBJ databases">
        <title>Complete Genome Sequence of Alkalicoccus halolimnae BZ-SZ-XJ29T, a Moderately Halophilic Bacterium Isolated from a Salt Lake.</title>
        <authorList>
            <person name="Zhao B."/>
        </authorList>
    </citation>
    <scope>NUCLEOTIDE SEQUENCE [LARGE SCALE GENOMIC DNA]</scope>
    <source>
        <strain evidence="9 10">BZ-SZ-XJ29</strain>
    </source>
</reference>
<feature type="domain" description="ABC transmembrane type-1" evidence="8">
    <location>
        <begin position="68"/>
        <end position="285"/>
    </location>
</feature>
<evidence type="ECO:0000256" key="6">
    <source>
        <dbReference type="ARBA" id="ARBA00023136"/>
    </source>
</evidence>
<dbReference type="EMBL" id="CP144914">
    <property type="protein sequence ID" value="WWD80800.1"/>
    <property type="molecule type" value="Genomic_DNA"/>
</dbReference>
<name>A0A5C7FN10_9BACI</name>
<keyword evidence="2 7" id="KW-0813">Transport</keyword>
<feature type="transmembrane region" description="Helical" evidence="7">
    <location>
        <begin position="12"/>
        <end position="39"/>
    </location>
</feature>
<dbReference type="KEGG" id="ahal:FTX54_004375"/>
<keyword evidence="5 7" id="KW-1133">Transmembrane helix</keyword>
<comment type="subcellular location">
    <subcellularLocation>
        <location evidence="1 7">Cell membrane</location>
        <topology evidence="1 7">Multi-pass membrane protein</topology>
    </subcellularLocation>
</comment>
<dbReference type="InterPro" id="IPR051393">
    <property type="entry name" value="ABC_transporter_permease"/>
</dbReference>
<keyword evidence="4 7" id="KW-0812">Transmembrane</keyword>
<evidence type="ECO:0000256" key="5">
    <source>
        <dbReference type="ARBA" id="ARBA00022989"/>
    </source>
</evidence>
<dbReference type="CDD" id="cd06261">
    <property type="entry name" value="TM_PBP2"/>
    <property type="match status" value="1"/>
</dbReference>
<dbReference type="InterPro" id="IPR035906">
    <property type="entry name" value="MetI-like_sf"/>
</dbReference>
<evidence type="ECO:0000256" key="7">
    <source>
        <dbReference type="RuleBase" id="RU363032"/>
    </source>
</evidence>
<evidence type="ECO:0000256" key="4">
    <source>
        <dbReference type="ARBA" id="ARBA00022692"/>
    </source>
</evidence>